<name>C5FMZ7_ARTOC</name>
<accession>C5FMZ7</accession>
<protein>
    <submittedName>
        <fullName evidence="1">Uncharacterized protein</fullName>
    </submittedName>
</protein>
<proteinExistence type="predicted"/>
<keyword evidence="2" id="KW-1185">Reference proteome</keyword>
<dbReference type="RefSeq" id="XP_002846315.1">
    <property type="nucleotide sequence ID" value="XM_002846269.1"/>
</dbReference>
<dbReference type="VEuPathDB" id="FungiDB:MCYG_04052"/>
<dbReference type="HOGENOM" id="CLU_072615_3_0_1"/>
<reference evidence="2" key="1">
    <citation type="journal article" date="2012" name="MBio">
        <title>Comparative genome analysis of Trichophyton rubrum and related dermatophytes reveals candidate genes involved in infection.</title>
        <authorList>
            <person name="Martinez D.A."/>
            <person name="Oliver B.G."/>
            <person name="Graeser Y."/>
            <person name="Goldberg J.M."/>
            <person name="Li W."/>
            <person name="Martinez-Rossi N.M."/>
            <person name="Monod M."/>
            <person name="Shelest E."/>
            <person name="Barton R.C."/>
            <person name="Birch E."/>
            <person name="Brakhage A.A."/>
            <person name="Chen Z."/>
            <person name="Gurr S.J."/>
            <person name="Heiman D."/>
            <person name="Heitman J."/>
            <person name="Kosti I."/>
            <person name="Rossi A."/>
            <person name="Saif S."/>
            <person name="Samalova M."/>
            <person name="Saunders C.W."/>
            <person name="Shea T."/>
            <person name="Summerbell R.C."/>
            <person name="Xu J."/>
            <person name="Young S."/>
            <person name="Zeng Q."/>
            <person name="Birren B.W."/>
            <person name="Cuomo C.A."/>
            <person name="White T.C."/>
        </authorList>
    </citation>
    <scope>NUCLEOTIDE SEQUENCE [LARGE SCALE GENOMIC DNA]</scope>
    <source>
        <strain evidence="2">ATCC MYA-4605 / CBS 113480</strain>
    </source>
</reference>
<dbReference type="GeneID" id="9224384"/>
<dbReference type="eggNOG" id="ENOG502SSF1">
    <property type="taxonomic scope" value="Eukaryota"/>
</dbReference>
<dbReference type="Proteomes" id="UP000002035">
    <property type="component" value="Unassembled WGS sequence"/>
</dbReference>
<dbReference type="STRING" id="554155.C5FMZ7"/>
<dbReference type="EMBL" id="DS995704">
    <property type="protein sequence ID" value="EEQ31233.1"/>
    <property type="molecule type" value="Genomic_DNA"/>
</dbReference>
<dbReference type="OMA" id="WESYIEF"/>
<gene>
    <name evidence="1" type="ORF">MCYG_04052</name>
</gene>
<dbReference type="AlphaFoldDB" id="C5FMZ7"/>
<sequence length="284" mass="33316">MQALRRPNLVQGRAPRLLFKFNNYRPLRPQILNANPLCYGSPPFSRLIYPQYQLARCFTSSPRLADAPSIIRDILKGMKHDKWGWVIYRCTYNDDEAWDRFKKMVYYWSMEEISESESQSFEIAGSMEWTFVEDRKLLEGASRAQLRAHFNAWAKDAIRKEQPRAENHHTYGISRYEHFIQVDEAALQSIKEAPQPPEFDFGEGYVNFIDATWKPLAEHAAYADDPIEDNDEIFEPIDGCSEENVGWMRIRTTLIGPDFYVAISPPPNDIWYAFYKRPPEMLVW</sequence>
<evidence type="ECO:0000313" key="2">
    <source>
        <dbReference type="Proteomes" id="UP000002035"/>
    </source>
</evidence>
<evidence type="ECO:0000313" key="1">
    <source>
        <dbReference type="EMBL" id="EEQ31233.1"/>
    </source>
</evidence>
<organism evidence="1 2">
    <name type="scientific">Arthroderma otae (strain ATCC MYA-4605 / CBS 113480)</name>
    <name type="common">Microsporum canis</name>
    <dbReference type="NCBI Taxonomy" id="554155"/>
    <lineage>
        <taxon>Eukaryota</taxon>
        <taxon>Fungi</taxon>
        <taxon>Dikarya</taxon>
        <taxon>Ascomycota</taxon>
        <taxon>Pezizomycotina</taxon>
        <taxon>Eurotiomycetes</taxon>
        <taxon>Eurotiomycetidae</taxon>
        <taxon>Onygenales</taxon>
        <taxon>Arthrodermataceae</taxon>
        <taxon>Microsporum</taxon>
    </lineage>
</organism>
<dbReference type="OrthoDB" id="4191586at2759"/>